<sequence>MVALFVTRHQELQNGNQSPFAVFNLVNPSTTSWLDMISAVQEFCDVEMVLLSAWVAELEKLDASAREIEEQWPALKFLPLLRITPSDAIKPFGVETSRTQAARATLKGLSPPWQDRFRNWLQ</sequence>
<keyword evidence="2" id="KW-1185">Reference proteome</keyword>
<dbReference type="RefSeq" id="XP_040688736.1">
    <property type="nucleotide sequence ID" value="XM_040835262.1"/>
</dbReference>
<dbReference type="EMBL" id="KV878212">
    <property type="protein sequence ID" value="OJJ35060.1"/>
    <property type="molecule type" value="Genomic_DNA"/>
</dbReference>
<dbReference type="Proteomes" id="UP000184383">
    <property type="component" value="Unassembled WGS sequence"/>
</dbReference>
<name>A0A1L9RJE7_ASPWE</name>
<reference evidence="2" key="1">
    <citation type="journal article" date="2017" name="Genome Biol.">
        <title>Comparative genomics reveals high biological diversity and specific adaptations in the industrially and medically important fungal genus Aspergillus.</title>
        <authorList>
            <person name="de Vries R.P."/>
            <person name="Riley R."/>
            <person name="Wiebenga A."/>
            <person name="Aguilar-Osorio G."/>
            <person name="Amillis S."/>
            <person name="Uchima C.A."/>
            <person name="Anderluh G."/>
            <person name="Asadollahi M."/>
            <person name="Askin M."/>
            <person name="Barry K."/>
            <person name="Battaglia E."/>
            <person name="Bayram O."/>
            <person name="Benocci T."/>
            <person name="Braus-Stromeyer S.A."/>
            <person name="Caldana C."/>
            <person name="Canovas D."/>
            <person name="Cerqueira G.C."/>
            <person name="Chen F."/>
            <person name="Chen W."/>
            <person name="Choi C."/>
            <person name="Clum A."/>
            <person name="Dos Santos R.A."/>
            <person name="Damasio A.R."/>
            <person name="Diallinas G."/>
            <person name="Emri T."/>
            <person name="Fekete E."/>
            <person name="Flipphi M."/>
            <person name="Freyberg S."/>
            <person name="Gallo A."/>
            <person name="Gournas C."/>
            <person name="Habgood R."/>
            <person name="Hainaut M."/>
            <person name="Harispe M.L."/>
            <person name="Henrissat B."/>
            <person name="Hilden K.S."/>
            <person name="Hope R."/>
            <person name="Hossain A."/>
            <person name="Karabika E."/>
            <person name="Karaffa L."/>
            <person name="Karanyi Z."/>
            <person name="Krasevec N."/>
            <person name="Kuo A."/>
            <person name="Kusch H."/>
            <person name="LaButti K."/>
            <person name="Lagendijk E.L."/>
            <person name="Lapidus A."/>
            <person name="Levasseur A."/>
            <person name="Lindquist E."/>
            <person name="Lipzen A."/>
            <person name="Logrieco A.F."/>
            <person name="MacCabe A."/>
            <person name="Maekelae M.R."/>
            <person name="Malavazi I."/>
            <person name="Melin P."/>
            <person name="Meyer V."/>
            <person name="Mielnichuk N."/>
            <person name="Miskei M."/>
            <person name="Molnar A.P."/>
            <person name="Mule G."/>
            <person name="Ngan C.Y."/>
            <person name="Orejas M."/>
            <person name="Orosz E."/>
            <person name="Ouedraogo J.P."/>
            <person name="Overkamp K.M."/>
            <person name="Park H.-S."/>
            <person name="Perrone G."/>
            <person name="Piumi F."/>
            <person name="Punt P.J."/>
            <person name="Ram A.F."/>
            <person name="Ramon A."/>
            <person name="Rauscher S."/>
            <person name="Record E."/>
            <person name="Riano-Pachon D.M."/>
            <person name="Robert V."/>
            <person name="Roehrig J."/>
            <person name="Ruller R."/>
            <person name="Salamov A."/>
            <person name="Salih N.S."/>
            <person name="Samson R.A."/>
            <person name="Sandor E."/>
            <person name="Sanguinetti M."/>
            <person name="Schuetze T."/>
            <person name="Sepcic K."/>
            <person name="Shelest E."/>
            <person name="Sherlock G."/>
            <person name="Sophianopoulou V."/>
            <person name="Squina F.M."/>
            <person name="Sun H."/>
            <person name="Susca A."/>
            <person name="Todd R.B."/>
            <person name="Tsang A."/>
            <person name="Unkles S.E."/>
            <person name="van de Wiele N."/>
            <person name="van Rossen-Uffink D."/>
            <person name="Oliveira J.V."/>
            <person name="Vesth T.C."/>
            <person name="Visser J."/>
            <person name="Yu J.-H."/>
            <person name="Zhou M."/>
            <person name="Andersen M.R."/>
            <person name="Archer D.B."/>
            <person name="Baker S.E."/>
            <person name="Benoit I."/>
            <person name="Brakhage A.A."/>
            <person name="Braus G.H."/>
            <person name="Fischer R."/>
            <person name="Frisvad J.C."/>
            <person name="Goldman G.H."/>
            <person name="Houbraken J."/>
            <person name="Oakley B."/>
            <person name="Pocsi I."/>
            <person name="Scazzocchio C."/>
            <person name="Seiboth B."/>
            <person name="vanKuyk P.A."/>
            <person name="Wortman J."/>
            <person name="Dyer P.S."/>
            <person name="Grigoriev I.V."/>
        </authorList>
    </citation>
    <scope>NUCLEOTIDE SEQUENCE [LARGE SCALE GENOMIC DNA]</scope>
    <source>
        <strain evidence="2">DTO 134E9</strain>
    </source>
</reference>
<evidence type="ECO:0000313" key="2">
    <source>
        <dbReference type="Proteomes" id="UP000184383"/>
    </source>
</evidence>
<dbReference type="VEuPathDB" id="FungiDB:ASPWEDRAFT_40192"/>
<dbReference type="GeneID" id="63751110"/>
<dbReference type="STRING" id="1073089.A0A1L9RJE7"/>
<evidence type="ECO:0000313" key="1">
    <source>
        <dbReference type="EMBL" id="OJJ35060.1"/>
    </source>
</evidence>
<dbReference type="Gene3D" id="3.40.50.720">
    <property type="entry name" value="NAD(P)-binding Rossmann-like Domain"/>
    <property type="match status" value="1"/>
</dbReference>
<gene>
    <name evidence="1" type="ORF">ASPWEDRAFT_40192</name>
</gene>
<accession>A0A1L9RJE7</accession>
<proteinExistence type="predicted"/>
<protein>
    <submittedName>
        <fullName evidence="1">Uncharacterized protein</fullName>
    </submittedName>
</protein>
<dbReference type="AlphaFoldDB" id="A0A1L9RJE7"/>
<organism evidence="1 2">
    <name type="scientific">Aspergillus wentii DTO 134E9</name>
    <dbReference type="NCBI Taxonomy" id="1073089"/>
    <lineage>
        <taxon>Eukaryota</taxon>
        <taxon>Fungi</taxon>
        <taxon>Dikarya</taxon>
        <taxon>Ascomycota</taxon>
        <taxon>Pezizomycotina</taxon>
        <taxon>Eurotiomycetes</taxon>
        <taxon>Eurotiomycetidae</taxon>
        <taxon>Eurotiales</taxon>
        <taxon>Aspergillaceae</taxon>
        <taxon>Aspergillus</taxon>
        <taxon>Aspergillus subgen. Cremei</taxon>
    </lineage>
</organism>